<dbReference type="InterPro" id="IPR051784">
    <property type="entry name" value="Nod_factor_ABC_transporter"/>
</dbReference>
<evidence type="ECO:0000256" key="3">
    <source>
        <dbReference type="ARBA" id="ARBA00022989"/>
    </source>
</evidence>
<gene>
    <name evidence="8" type="ORF">GCM10022223_29340</name>
</gene>
<evidence type="ECO:0000313" key="8">
    <source>
        <dbReference type="EMBL" id="GAA3611361.1"/>
    </source>
</evidence>
<reference evidence="9" key="1">
    <citation type="journal article" date="2019" name="Int. J. Syst. Evol. Microbiol.">
        <title>The Global Catalogue of Microorganisms (GCM) 10K type strain sequencing project: providing services to taxonomists for standard genome sequencing and annotation.</title>
        <authorList>
            <consortium name="The Broad Institute Genomics Platform"/>
            <consortium name="The Broad Institute Genome Sequencing Center for Infectious Disease"/>
            <person name="Wu L."/>
            <person name="Ma J."/>
        </authorList>
    </citation>
    <scope>NUCLEOTIDE SEQUENCE [LARGE SCALE GENOMIC DNA]</scope>
    <source>
        <strain evidence="9">JCM 16902</strain>
    </source>
</reference>
<keyword evidence="3 6" id="KW-1133">Transmembrane helix</keyword>
<name>A0ABP6ZJ14_9ACTN</name>
<feature type="transmembrane region" description="Helical" evidence="6">
    <location>
        <begin position="156"/>
        <end position="179"/>
    </location>
</feature>
<keyword evidence="4 6" id="KW-0472">Membrane</keyword>
<dbReference type="InterPro" id="IPR000412">
    <property type="entry name" value="ABC_2_transport"/>
</dbReference>
<dbReference type="PIRSF" id="PIRSF006648">
    <property type="entry name" value="DrrB"/>
    <property type="match status" value="1"/>
</dbReference>
<dbReference type="InterPro" id="IPR013525">
    <property type="entry name" value="ABC2_TM"/>
</dbReference>
<keyword evidence="9" id="KW-1185">Reference proteome</keyword>
<comment type="subcellular location">
    <subcellularLocation>
        <location evidence="1">Membrane</location>
        <topology evidence="1">Multi-pass membrane protein</topology>
    </subcellularLocation>
</comment>
<feature type="transmembrane region" description="Helical" evidence="6">
    <location>
        <begin position="186"/>
        <end position="207"/>
    </location>
</feature>
<accession>A0ABP6ZJ14</accession>
<evidence type="ECO:0000256" key="5">
    <source>
        <dbReference type="ARBA" id="ARBA00023251"/>
    </source>
</evidence>
<evidence type="ECO:0000259" key="7">
    <source>
        <dbReference type="Pfam" id="PF12698"/>
    </source>
</evidence>
<comment type="caution">
    <text evidence="8">The sequence shown here is derived from an EMBL/GenBank/DDBJ whole genome shotgun (WGS) entry which is preliminary data.</text>
</comment>
<dbReference type="EMBL" id="BAAAZO010000004">
    <property type="protein sequence ID" value="GAA3611361.1"/>
    <property type="molecule type" value="Genomic_DNA"/>
</dbReference>
<evidence type="ECO:0000256" key="2">
    <source>
        <dbReference type="ARBA" id="ARBA00022692"/>
    </source>
</evidence>
<evidence type="ECO:0000313" key="9">
    <source>
        <dbReference type="Proteomes" id="UP001501074"/>
    </source>
</evidence>
<dbReference type="Proteomes" id="UP001501074">
    <property type="component" value="Unassembled WGS sequence"/>
</dbReference>
<dbReference type="PANTHER" id="PTHR43229:SF2">
    <property type="entry name" value="NODULATION PROTEIN J"/>
    <property type="match status" value="1"/>
</dbReference>
<dbReference type="Pfam" id="PF12698">
    <property type="entry name" value="ABC2_membrane_3"/>
    <property type="match status" value="1"/>
</dbReference>
<evidence type="ECO:0000256" key="6">
    <source>
        <dbReference type="SAM" id="Phobius"/>
    </source>
</evidence>
<sequence>MSAIEVTVPGSPASVRDTGADRAAPVLRRVLAQTKFDASAMLRNGEQLLLTVILPLFVLAGLARSGVVDLGAGRRIDLATPGVLALALISTSFTGQAISTGFDRRAGLLRLLGTTPLGRSGLIAGRLGAVAVVSAIQVLLLGAVGLLLGWHPSLAGLLPALVVGLLGSAAFVSIGLLLAGTLRAEAVLAAANLIWVLLLAGGGVVLAPDQLGPLGDVVRWLPSGALGDGLRTTLAHGDWPWRDLLVLAAWTVAGTAATVRWFRWDS</sequence>
<feature type="transmembrane region" description="Helical" evidence="6">
    <location>
        <begin position="79"/>
        <end position="102"/>
    </location>
</feature>
<feature type="transmembrane region" description="Helical" evidence="6">
    <location>
        <begin position="244"/>
        <end position="262"/>
    </location>
</feature>
<proteinExistence type="predicted"/>
<organism evidence="8 9">
    <name type="scientific">Kineosporia mesophila</name>
    <dbReference type="NCBI Taxonomy" id="566012"/>
    <lineage>
        <taxon>Bacteria</taxon>
        <taxon>Bacillati</taxon>
        <taxon>Actinomycetota</taxon>
        <taxon>Actinomycetes</taxon>
        <taxon>Kineosporiales</taxon>
        <taxon>Kineosporiaceae</taxon>
        <taxon>Kineosporia</taxon>
    </lineage>
</organism>
<keyword evidence="5" id="KW-0046">Antibiotic resistance</keyword>
<dbReference type="PANTHER" id="PTHR43229">
    <property type="entry name" value="NODULATION PROTEIN J"/>
    <property type="match status" value="1"/>
</dbReference>
<evidence type="ECO:0000256" key="1">
    <source>
        <dbReference type="ARBA" id="ARBA00004141"/>
    </source>
</evidence>
<feature type="domain" description="ABC-2 type transporter transmembrane" evidence="7">
    <location>
        <begin position="83"/>
        <end position="257"/>
    </location>
</feature>
<feature type="transmembrane region" description="Helical" evidence="6">
    <location>
        <begin position="48"/>
        <end position="67"/>
    </location>
</feature>
<protein>
    <submittedName>
        <fullName evidence="8">ABC transporter permease</fullName>
    </submittedName>
</protein>
<dbReference type="RefSeq" id="WP_231482203.1">
    <property type="nucleotide sequence ID" value="NZ_BAAAZO010000004.1"/>
</dbReference>
<evidence type="ECO:0000256" key="4">
    <source>
        <dbReference type="ARBA" id="ARBA00023136"/>
    </source>
</evidence>
<keyword evidence="2 6" id="KW-0812">Transmembrane</keyword>
<feature type="transmembrane region" description="Helical" evidence="6">
    <location>
        <begin position="123"/>
        <end position="150"/>
    </location>
</feature>